<protein>
    <submittedName>
        <fullName evidence="1">Uncharacterized protein</fullName>
    </submittedName>
</protein>
<organism evidence="1 2">
    <name type="scientific">Marinobacter salarius</name>
    <dbReference type="NCBI Taxonomy" id="1420917"/>
    <lineage>
        <taxon>Bacteria</taxon>
        <taxon>Pseudomonadati</taxon>
        <taxon>Pseudomonadota</taxon>
        <taxon>Gammaproteobacteria</taxon>
        <taxon>Pseudomonadales</taxon>
        <taxon>Marinobacteraceae</taxon>
        <taxon>Marinobacter</taxon>
    </lineage>
</organism>
<dbReference type="EMBL" id="FOTV01000003">
    <property type="protein sequence ID" value="SFL53057.1"/>
    <property type="molecule type" value="Genomic_DNA"/>
</dbReference>
<accession>A0ABY1FL45</accession>
<gene>
    <name evidence="1" type="ORF">SAMN04487868_103254</name>
</gene>
<keyword evidence="2" id="KW-1185">Reference proteome</keyword>
<proteinExistence type="predicted"/>
<name>A0ABY1FL45_9GAMM</name>
<evidence type="ECO:0000313" key="1">
    <source>
        <dbReference type="EMBL" id="SFL53057.1"/>
    </source>
</evidence>
<evidence type="ECO:0000313" key="2">
    <source>
        <dbReference type="Proteomes" id="UP000199211"/>
    </source>
</evidence>
<comment type="caution">
    <text evidence="1">The sequence shown here is derived from an EMBL/GenBank/DDBJ whole genome shotgun (WGS) entry which is preliminary data.</text>
</comment>
<dbReference type="RefSeq" id="WP_091641592.1">
    <property type="nucleotide sequence ID" value="NZ_FOTV01000003.1"/>
</dbReference>
<dbReference type="Proteomes" id="UP000199211">
    <property type="component" value="Unassembled WGS sequence"/>
</dbReference>
<sequence length="615" mass="67165">MLKAPPVDEQQLQFQAFLGTAPGTAPQLTGLPPSLRALLPSAHAYDISFWDVASIIGSLVGLDSIQVIWDQMANLATGREFDPVVFSVAVLDVLTIFPPAAALKPVAKYAKVAITAMNRMNPRASRYLAGLIDNMYKKAKGRDFSAVFQSIAFFIIAADMMLDEEAREGLAVMVGSITSTEDFLGWIEYFSLADPELLSATAAGMSQPHQYVSSPLGDLFPVAHARVPAGAGRLYGQMLKEIAPAIQKAGGSAASSVRRLANVASGPSAQAARIRGVAFRGNLIKGVFNIVRRAGLPNLRNWLLGYNGQRIAPLALILTTVYLENEIDEGRLFPDTQHPFDQQRNRNQLNRLYREAVPATMGGWPIAKAHGASYHLVQLATTQAMGLNVLGIEVAREVPVFRSATQFNALDKEWRQTERYLRRIDIVTGTALHDDETWWEVKSWRAVSKSNRKPKQSVGKWTFNQGRKDAGGSTILAELDGDAEVVGRPHQQFSLDRIALNVGAFLPSAEMTAKPLTGEDDDPPTVKTSGLHWNFHKFTSGVNRDIVNPRKNLLEDALAVAPNGNKGAFRVQSVSESRAKSTINLGASQQLMDILKEKGYDLAQEAIDDLPETLE</sequence>
<reference evidence="1 2" key="1">
    <citation type="submission" date="2016-10" db="EMBL/GenBank/DDBJ databases">
        <authorList>
            <person name="Varghese N."/>
            <person name="Submissions S."/>
        </authorList>
    </citation>
    <scope>NUCLEOTIDE SEQUENCE [LARGE SCALE GENOMIC DNA]</scope>
    <source>
        <strain evidence="1 2">DSM 26291</strain>
    </source>
</reference>